<dbReference type="Pfam" id="PF10321">
    <property type="entry name" value="7TM_GPCR_Srt"/>
    <property type="match status" value="1"/>
</dbReference>
<dbReference type="AlphaFoldDB" id="A0A6V7VAZ5"/>
<sequence>MLNTSDGIAYAYTMNHPDHGMLPAMIAHFSWLHIHGFPPIIYLTLNKTVRNDTKALFKKIFSSLKIVKDSSVGSNNQRSIRDTVVNVRMSDDHIHKYFIYINYL</sequence>
<comment type="caution">
    <text evidence="1">The sequence shown here is derived from an EMBL/GenBank/DDBJ whole genome shotgun (WGS) entry which is preliminary data.</text>
</comment>
<gene>
    <name evidence="1" type="ORF">MENT_LOCUS23090</name>
</gene>
<dbReference type="Proteomes" id="UP000580250">
    <property type="component" value="Unassembled WGS sequence"/>
</dbReference>
<organism evidence="1 2">
    <name type="scientific">Meloidogyne enterolobii</name>
    <name type="common">Root-knot nematode worm</name>
    <name type="synonym">Meloidogyne mayaguensis</name>
    <dbReference type="NCBI Taxonomy" id="390850"/>
    <lineage>
        <taxon>Eukaryota</taxon>
        <taxon>Metazoa</taxon>
        <taxon>Ecdysozoa</taxon>
        <taxon>Nematoda</taxon>
        <taxon>Chromadorea</taxon>
        <taxon>Rhabditida</taxon>
        <taxon>Tylenchina</taxon>
        <taxon>Tylenchomorpha</taxon>
        <taxon>Tylenchoidea</taxon>
        <taxon>Meloidogynidae</taxon>
        <taxon>Meloidogyninae</taxon>
        <taxon>Meloidogyne</taxon>
    </lineage>
</organism>
<evidence type="ECO:0000313" key="1">
    <source>
        <dbReference type="EMBL" id="CAD2171588.1"/>
    </source>
</evidence>
<dbReference type="InterPro" id="IPR019425">
    <property type="entry name" value="7TM_GPCR_serpentine_rcpt_Srt"/>
</dbReference>
<protein>
    <submittedName>
        <fullName evidence="1">Uncharacterized protein</fullName>
    </submittedName>
</protein>
<evidence type="ECO:0000313" key="2">
    <source>
        <dbReference type="Proteomes" id="UP000580250"/>
    </source>
</evidence>
<dbReference type="EMBL" id="CAJEWN010000187">
    <property type="protein sequence ID" value="CAD2171588.1"/>
    <property type="molecule type" value="Genomic_DNA"/>
</dbReference>
<dbReference type="SUPFAM" id="SSF81321">
    <property type="entry name" value="Family A G protein-coupled receptor-like"/>
    <property type="match status" value="1"/>
</dbReference>
<reference evidence="1 2" key="1">
    <citation type="submission" date="2020-08" db="EMBL/GenBank/DDBJ databases">
        <authorList>
            <person name="Koutsovoulos G."/>
            <person name="Danchin GJ E."/>
        </authorList>
    </citation>
    <scope>NUCLEOTIDE SEQUENCE [LARGE SCALE GENOMIC DNA]</scope>
</reference>
<proteinExistence type="predicted"/>
<name>A0A6V7VAZ5_MELEN</name>
<accession>A0A6V7VAZ5</accession>